<accession>A0ABU9ZGL7</accession>
<name>A0ABU9ZGL7_9HYPH</name>
<protein>
    <submittedName>
        <fullName evidence="1">Tetratricopeptide repeat protein</fullName>
    </submittedName>
</protein>
<proteinExistence type="predicted"/>
<organism evidence="1 2">
    <name type="scientific">Methylorubrum rhodesianum</name>
    <dbReference type="NCBI Taxonomy" id="29427"/>
    <lineage>
        <taxon>Bacteria</taxon>
        <taxon>Pseudomonadati</taxon>
        <taxon>Pseudomonadota</taxon>
        <taxon>Alphaproteobacteria</taxon>
        <taxon>Hyphomicrobiales</taxon>
        <taxon>Methylobacteriaceae</taxon>
        <taxon>Methylorubrum</taxon>
    </lineage>
</organism>
<dbReference type="EMBL" id="JAQYXL010000001">
    <property type="protein sequence ID" value="MEN3230226.1"/>
    <property type="molecule type" value="Genomic_DNA"/>
</dbReference>
<keyword evidence="2" id="KW-1185">Reference proteome</keyword>
<dbReference type="SUPFAM" id="SSF48452">
    <property type="entry name" value="TPR-like"/>
    <property type="match status" value="1"/>
</dbReference>
<reference evidence="1 2" key="1">
    <citation type="journal article" date="2023" name="PLoS ONE">
        <title>Complete genome assembly of Hawai'i environmental nontuberculous mycobacteria reveals unexpected co-isolation with methylobacteria.</title>
        <authorList>
            <person name="Hendrix J."/>
            <person name="Epperson L.E."/>
            <person name="Tong E.I."/>
            <person name="Chan Y.L."/>
            <person name="Hasan N.A."/>
            <person name="Dawrs S.N."/>
            <person name="Norton G.J."/>
            <person name="Virdi R."/>
            <person name="Crooks J.L."/>
            <person name="Chan E.D."/>
            <person name="Honda J.R."/>
            <person name="Strong M."/>
        </authorList>
    </citation>
    <scope>NUCLEOTIDE SEQUENCE [LARGE SCALE GENOMIC DNA]</scope>
    <source>
        <strain evidence="1 2">NJH_HI01</strain>
    </source>
</reference>
<dbReference type="InterPro" id="IPR011990">
    <property type="entry name" value="TPR-like_helical_dom_sf"/>
</dbReference>
<dbReference type="Proteomes" id="UP001404845">
    <property type="component" value="Unassembled WGS sequence"/>
</dbReference>
<dbReference type="Gene3D" id="1.25.40.10">
    <property type="entry name" value="Tetratricopeptide repeat domain"/>
    <property type="match status" value="1"/>
</dbReference>
<evidence type="ECO:0000313" key="2">
    <source>
        <dbReference type="Proteomes" id="UP001404845"/>
    </source>
</evidence>
<comment type="caution">
    <text evidence="1">The sequence shown here is derived from an EMBL/GenBank/DDBJ whole genome shotgun (WGS) entry which is preliminary data.</text>
</comment>
<evidence type="ECO:0000313" key="1">
    <source>
        <dbReference type="EMBL" id="MEN3230226.1"/>
    </source>
</evidence>
<gene>
    <name evidence="1" type="ORF">PUR21_21725</name>
</gene>
<sequence length="496" mass="54592">MHALLNQHRFAEAIASSERMIAVLQASGNEEDLAETWFCRGVAEARVGHLQAAVASLRDAYAINAKLGRRGHAARALAAEGRIGLASASPEVRDKGAYRIQQAVCMKLGCEDRGGIGRDFMMLSEYALGLKQMSRALGYGRRGLRLSFMQGNPTEIASALVSLLEVYLACRLYGRAERTTKEALAWAERSRSTEFVAVALSMRARVVEAQKGRGSEPKKFICPCPTNEARKSNGEKRLEFKDCCGPADRDPVEVDWGFCLAPQHGPYRANPDTTAYGLTLGEYVDRQASKDKPEGFLVARIHDGWLETFGLSCMANYHLRGARAACEAVGGPTEVGFPIAAVLHATCSLEAFMNGLAHIAPSLKASFKDSRLAVASWSDRTEPEIVTKWVTAGSLFCTEGWLEPELLKSMRKLVRLRNRLVHFEPRREALDEPPDDVPLLGDGRRTRGLWWPHGELDGDTALWAASTAERLMAAFRSGLREESRALRGSEDLLVKM</sequence>
<dbReference type="RefSeq" id="WP_345971642.1">
    <property type="nucleotide sequence ID" value="NZ_JAQYXL010000001.1"/>
</dbReference>